<keyword evidence="5" id="KW-1185">Reference proteome</keyword>
<accession>A0ABR7A4Q1</accession>
<evidence type="ECO:0000256" key="1">
    <source>
        <dbReference type="SAM" id="Coils"/>
    </source>
</evidence>
<feature type="coiled-coil region" evidence="1">
    <location>
        <begin position="153"/>
        <end position="180"/>
    </location>
</feature>
<dbReference type="Gene3D" id="3.30.565.10">
    <property type="entry name" value="Histidine kinase-like ATPase, C-terminal domain"/>
    <property type="match status" value="1"/>
</dbReference>
<dbReference type="InterPro" id="IPR050640">
    <property type="entry name" value="Bact_2-comp_sensor_kinase"/>
</dbReference>
<dbReference type="InterPro" id="IPR005467">
    <property type="entry name" value="His_kinase_dom"/>
</dbReference>
<dbReference type="EMBL" id="JACOGD010000004">
    <property type="protein sequence ID" value="MBC3931893.1"/>
    <property type="molecule type" value="Genomic_DNA"/>
</dbReference>
<reference evidence="4 5" key="1">
    <citation type="submission" date="2020-08" db="EMBL/GenBank/DDBJ databases">
        <title>Novel species isolated from subtropical streams in China.</title>
        <authorList>
            <person name="Lu H."/>
        </authorList>
    </citation>
    <scope>NUCLEOTIDE SEQUENCE [LARGE SCALE GENOMIC DNA]</scope>
    <source>
        <strain evidence="4 5">CY22W</strain>
    </source>
</reference>
<dbReference type="Pfam" id="PF02518">
    <property type="entry name" value="HATPase_c"/>
    <property type="match status" value="1"/>
</dbReference>
<keyword evidence="2" id="KW-0812">Transmembrane</keyword>
<dbReference type="PANTHER" id="PTHR34220">
    <property type="entry name" value="SENSOR HISTIDINE KINASE YPDA"/>
    <property type="match status" value="1"/>
</dbReference>
<feature type="domain" description="Histidine kinase" evidence="3">
    <location>
        <begin position="213"/>
        <end position="375"/>
    </location>
</feature>
<comment type="caution">
    <text evidence="4">The sequence shown here is derived from an EMBL/GenBank/DDBJ whole genome shotgun (WGS) entry which is preliminary data.</text>
</comment>
<proteinExistence type="predicted"/>
<keyword evidence="1" id="KW-0175">Coiled coil</keyword>
<evidence type="ECO:0000313" key="5">
    <source>
        <dbReference type="Proteomes" id="UP000654304"/>
    </source>
</evidence>
<keyword evidence="2" id="KW-1133">Transmembrane helix</keyword>
<name>A0ABR7A4Q1_9BURK</name>
<gene>
    <name evidence="4" type="ORF">H8K43_09440</name>
</gene>
<dbReference type="SUPFAM" id="SSF55874">
    <property type="entry name" value="ATPase domain of HSP90 chaperone/DNA topoisomerase II/histidine kinase"/>
    <property type="match status" value="1"/>
</dbReference>
<keyword evidence="4" id="KW-0418">Kinase</keyword>
<dbReference type="InterPro" id="IPR003594">
    <property type="entry name" value="HATPase_dom"/>
</dbReference>
<feature type="transmembrane region" description="Helical" evidence="2">
    <location>
        <begin position="60"/>
        <end position="80"/>
    </location>
</feature>
<dbReference type="PANTHER" id="PTHR34220:SF9">
    <property type="entry name" value="SIGNAL TRANSDUCTION HISTIDINE KINASE INTERNAL REGION DOMAIN-CONTAINING PROTEIN"/>
    <property type="match status" value="1"/>
</dbReference>
<dbReference type="InterPro" id="IPR010559">
    <property type="entry name" value="Sig_transdc_His_kin_internal"/>
</dbReference>
<evidence type="ECO:0000256" key="2">
    <source>
        <dbReference type="SAM" id="Phobius"/>
    </source>
</evidence>
<keyword evidence="2" id="KW-0472">Membrane</keyword>
<feature type="transmembrane region" description="Helical" evidence="2">
    <location>
        <begin position="126"/>
        <end position="148"/>
    </location>
</feature>
<dbReference type="InterPro" id="IPR036890">
    <property type="entry name" value="HATPase_C_sf"/>
</dbReference>
<evidence type="ECO:0000313" key="4">
    <source>
        <dbReference type="EMBL" id="MBC3931893.1"/>
    </source>
</evidence>
<feature type="transmembrane region" description="Helical" evidence="2">
    <location>
        <begin position="89"/>
        <end position="114"/>
    </location>
</feature>
<dbReference type="SMART" id="SM00387">
    <property type="entry name" value="HATPase_c"/>
    <property type="match status" value="1"/>
</dbReference>
<feature type="transmembrane region" description="Helical" evidence="2">
    <location>
        <begin position="31"/>
        <end position="48"/>
    </location>
</feature>
<dbReference type="Pfam" id="PF06580">
    <property type="entry name" value="His_kinase"/>
    <property type="match status" value="1"/>
</dbReference>
<dbReference type="Proteomes" id="UP000654304">
    <property type="component" value="Unassembled WGS sequence"/>
</dbReference>
<evidence type="ECO:0000259" key="3">
    <source>
        <dbReference type="PROSITE" id="PS50109"/>
    </source>
</evidence>
<protein>
    <submittedName>
        <fullName evidence="4">Histidine kinase</fullName>
    </submittedName>
</protein>
<sequence>MTTPDTPNTTYWQQVGTAVSGASARKILSELPYILAINVICTVLVTYVMRHNSSLLENWVFSNCIGFCCYVLIRAARILIWPNQNPRSLAFYLTCILLAPLGFFCGTLLAAYLYGYPVQNVLAMQWRYVQGFVILSGIVSTVAAWSLWNRIRITELTAAAEAEKARFAAIERQAVQAQLQVLQAQIEPHMLFNTLANLQGLIAIDPERAQHMLAQLITYLRATLSASRAESTTLQNEFSLLRAYLDLLAIRMGKRLQYQLDLPEELTQLSIPPMLLQPLAENAIKHGLEPKLEGGSLHISAVRHADKLELRVADTGLGLAFDYVERSTNTADGHGLGNINIRERLQAIFGPQAAFRLGPNTPEGTLAVITLPLPTQAQASL</sequence>
<dbReference type="PROSITE" id="PS50109">
    <property type="entry name" value="HIS_KIN"/>
    <property type="match status" value="1"/>
</dbReference>
<keyword evidence="4" id="KW-0808">Transferase</keyword>
<organism evidence="4 5">
    <name type="scientific">Undibacterium curvum</name>
    <dbReference type="NCBI Taxonomy" id="2762294"/>
    <lineage>
        <taxon>Bacteria</taxon>
        <taxon>Pseudomonadati</taxon>
        <taxon>Pseudomonadota</taxon>
        <taxon>Betaproteobacteria</taxon>
        <taxon>Burkholderiales</taxon>
        <taxon>Oxalobacteraceae</taxon>
        <taxon>Undibacterium</taxon>
    </lineage>
</organism>
<dbReference type="GO" id="GO:0016301">
    <property type="term" value="F:kinase activity"/>
    <property type="evidence" value="ECO:0007669"/>
    <property type="project" value="UniProtKB-KW"/>
</dbReference>